<dbReference type="AlphaFoldDB" id="A0A1Y5PIV9"/>
<feature type="compositionally biased region" description="Low complexity" evidence="1">
    <location>
        <begin position="240"/>
        <end position="269"/>
    </location>
</feature>
<proteinExistence type="predicted"/>
<name>A0A1Y5PIV9_9MYCO</name>
<evidence type="ECO:0000256" key="1">
    <source>
        <dbReference type="SAM" id="MobiDB-lite"/>
    </source>
</evidence>
<accession>A0A1Y5PIV9</accession>
<organism evidence="2">
    <name type="scientific">uncultured Mycobacterium sp</name>
    <dbReference type="NCBI Taxonomy" id="171292"/>
    <lineage>
        <taxon>Bacteria</taxon>
        <taxon>Bacillati</taxon>
        <taxon>Actinomycetota</taxon>
        <taxon>Actinomycetes</taxon>
        <taxon>Mycobacteriales</taxon>
        <taxon>Mycobacteriaceae</taxon>
        <taxon>Mycobacterium</taxon>
        <taxon>environmental samples</taxon>
    </lineage>
</organism>
<evidence type="ECO:0000313" key="2">
    <source>
        <dbReference type="EMBL" id="SBS77360.1"/>
    </source>
</evidence>
<sequence>MERAERRPMLTVAALTTAGALALSPITVTPPDLHAAGISPLRVSTQEVQLTDAWFDLLNDTLISAYLLGQLAVGANPVYPLPNPIFVAPILTQLLVVNPLTYAVQLLTGEGAKVPTEIITHLDNLVLVAKAIGKDVPPALVKEIQAPFQALQLTFESITTSTNLLLALFEAPAVFLNEALNSQYGLIGYNGPIALGFIIRNAVAQQLFTAPPSVLPFKKASGAAALRPNASAITAAPSGTASSARSRPKAPSSAASSKHATASAKATNSGGSGHSKRG</sequence>
<protein>
    <submittedName>
        <fullName evidence="2">Uncharacterized protein</fullName>
    </submittedName>
</protein>
<feature type="region of interest" description="Disordered" evidence="1">
    <location>
        <begin position="235"/>
        <end position="278"/>
    </location>
</feature>
<reference evidence="2" key="1">
    <citation type="submission" date="2016-03" db="EMBL/GenBank/DDBJ databases">
        <authorList>
            <person name="Ploux O."/>
        </authorList>
    </citation>
    <scope>NUCLEOTIDE SEQUENCE</scope>
    <source>
        <strain evidence="2">UC10</strain>
    </source>
</reference>
<gene>
    <name evidence="2" type="ORF">MHPYR_420006</name>
</gene>
<dbReference type="EMBL" id="FLQS01000037">
    <property type="protein sequence ID" value="SBS77360.1"/>
    <property type="molecule type" value="Genomic_DNA"/>
</dbReference>